<proteinExistence type="inferred from homology"/>
<dbReference type="STRING" id="1137991.SAMN05660642_01659"/>
<evidence type="ECO:0000259" key="2">
    <source>
        <dbReference type="Pfam" id="PF01425"/>
    </source>
</evidence>
<dbReference type="InterPro" id="IPR036928">
    <property type="entry name" value="AS_sf"/>
</dbReference>
<dbReference type="PANTHER" id="PTHR11895">
    <property type="entry name" value="TRANSAMIDASE"/>
    <property type="match status" value="1"/>
</dbReference>
<gene>
    <name evidence="3" type="ORF">SAMN05660642_01659</name>
</gene>
<dbReference type="OrthoDB" id="5175573at2"/>
<organism evidence="3 4">
    <name type="scientific">Geodermatophilus siccatus</name>
    <dbReference type="NCBI Taxonomy" id="1137991"/>
    <lineage>
        <taxon>Bacteria</taxon>
        <taxon>Bacillati</taxon>
        <taxon>Actinomycetota</taxon>
        <taxon>Actinomycetes</taxon>
        <taxon>Geodermatophilales</taxon>
        <taxon>Geodermatophilaceae</taxon>
        <taxon>Geodermatophilus</taxon>
    </lineage>
</organism>
<dbReference type="SUPFAM" id="SSF75304">
    <property type="entry name" value="Amidase signature (AS) enzymes"/>
    <property type="match status" value="1"/>
</dbReference>
<evidence type="ECO:0000313" key="3">
    <source>
        <dbReference type="EMBL" id="SDM10065.1"/>
    </source>
</evidence>
<accession>A0A1G9QIC9</accession>
<evidence type="ECO:0000256" key="1">
    <source>
        <dbReference type="ARBA" id="ARBA00009199"/>
    </source>
</evidence>
<feature type="domain" description="Amidase" evidence="2">
    <location>
        <begin position="25"/>
        <end position="453"/>
    </location>
</feature>
<reference evidence="4" key="1">
    <citation type="submission" date="2016-10" db="EMBL/GenBank/DDBJ databases">
        <authorList>
            <person name="Varghese N."/>
            <person name="Submissions S."/>
        </authorList>
    </citation>
    <scope>NUCLEOTIDE SEQUENCE [LARGE SCALE GENOMIC DNA]</scope>
    <source>
        <strain evidence="4">DSM 45419</strain>
    </source>
</reference>
<protein>
    <submittedName>
        <fullName evidence="3">Amidase</fullName>
    </submittedName>
</protein>
<dbReference type="PROSITE" id="PS00571">
    <property type="entry name" value="AMIDASES"/>
    <property type="match status" value="1"/>
</dbReference>
<dbReference type="EMBL" id="FNHE01000003">
    <property type="protein sequence ID" value="SDM10065.1"/>
    <property type="molecule type" value="Genomic_DNA"/>
</dbReference>
<dbReference type="RefSeq" id="WP_091216525.1">
    <property type="nucleotide sequence ID" value="NZ_FNHE01000003.1"/>
</dbReference>
<keyword evidence="4" id="KW-1185">Reference proteome</keyword>
<dbReference type="Gene3D" id="3.90.1300.10">
    <property type="entry name" value="Amidase signature (AS) domain"/>
    <property type="match status" value="1"/>
</dbReference>
<comment type="similarity">
    <text evidence="1">Belongs to the amidase family.</text>
</comment>
<evidence type="ECO:0000313" key="4">
    <source>
        <dbReference type="Proteomes" id="UP000198680"/>
    </source>
</evidence>
<dbReference type="InterPro" id="IPR023631">
    <property type="entry name" value="Amidase_dom"/>
</dbReference>
<name>A0A1G9QIC9_9ACTN</name>
<dbReference type="PANTHER" id="PTHR11895:SF7">
    <property type="entry name" value="GLUTAMYL-TRNA(GLN) AMIDOTRANSFERASE SUBUNIT A, MITOCHONDRIAL"/>
    <property type="match status" value="1"/>
</dbReference>
<dbReference type="InterPro" id="IPR000120">
    <property type="entry name" value="Amidase"/>
</dbReference>
<dbReference type="AlphaFoldDB" id="A0A1G9QIC9"/>
<dbReference type="GO" id="GO:0003824">
    <property type="term" value="F:catalytic activity"/>
    <property type="evidence" value="ECO:0007669"/>
    <property type="project" value="InterPro"/>
</dbReference>
<sequence length="474" mass="49700">MTQLHDLTALEQAAAVRSREVSPTELVEHALRRVEALDAGLGAFLTVTPERALAGARRAERRLREGGELPPLLGVPTAVKDLNNTAGVRTTFGSTVLADNVPTVDDAVVTRLAEAGTISIGKTNTPEFGFPCYTDNELVGPARCPWDPGRLAGGSSGGAAVAVAAGMLPVAQGSDGGGSIRIPASINGLVGLKPTRGRVSNAPLGGDVTGLGTNGPLARTVRDAAALLDAMAGPVTGDPAWAPPLPPGETFLGATDRPVGRLRIGRYLESPMADAGLEPAVQAAFDDAARLLEELGHEVEDVPPGLLGPDVLTAFERVWTLSGTLLPVPPERVGELRPLTRELRARGLALSAQQAMEALTALRLFARRFVTATDRYDVLLAPVTTMTPRPLGWFDADGDGAADFERQKRYAAFTAVFNVTGQPAVSVPLHWTDDGLPVGTMLVGRPADEVTLLALAAQLEAAHPWAHRHPPSWD</sequence>
<dbReference type="Pfam" id="PF01425">
    <property type="entry name" value="Amidase"/>
    <property type="match status" value="1"/>
</dbReference>
<dbReference type="InterPro" id="IPR020556">
    <property type="entry name" value="Amidase_CS"/>
</dbReference>
<dbReference type="Proteomes" id="UP000198680">
    <property type="component" value="Unassembled WGS sequence"/>
</dbReference>